<dbReference type="PANTHER" id="PTHR10010">
    <property type="entry name" value="SOLUTE CARRIER FAMILY 34 SODIUM PHOSPHATE , MEMBER 2-RELATED"/>
    <property type="match status" value="1"/>
</dbReference>
<dbReference type="PANTHER" id="PTHR10010:SF46">
    <property type="entry name" value="SODIUM-DEPENDENT PHOSPHATE TRANSPORT PROTEIN 2B"/>
    <property type="match status" value="1"/>
</dbReference>
<dbReference type="Proteomes" id="UP000183557">
    <property type="component" value="Unassembled WGS sequence"/>
</dbReference>
<dbReference type="GO" id="GO:0005886">
    <property type="term" value="C:plasma membrane"/>
    <property type="evidence" value="ECO:0007669"/>
    <property type="project" value="UniProtKB-SubCell"/>
</dbReference>
<evidence type="ECO:0000256" key="4">
    <source>
        <dbReference type="ARBA" id="ARBA00022989"/>
    </source>
</evidence>
<keyword evidence="9" id="KW-1185">Reference proteome</keyword>
<feature type="transmembrane region" description="Helical" evidence="6">
    <location>
        <begin position="198"/>
        <end position="222"/>
    </location>
</feature>
<dbReference type="NCBIfam" id="TIGR00704">
    <property type="entry name" value="NaPi_cotrn_rel"/>
    <property type="match status" value="1"/>
</dbReference>
<feature type="transmembrane region" description="Helical" evidence="6">
    <location>
        <begin position="133"/>
        <end position="150"/>
    </location>
</feature>
<evidence type="ECO:0000256" key="5">
    <source>
        <dbReference type="ARBA" id="ARBA00023136"/>
    </source>
</evidence>
<feature type="transmembrane region" description="Helical" evidence="6">
    <location>
        <begin position="234"/>
        <end position="253"/>
    </location>
</feature>
<dbReference type="InterPro" id="IPR026022">
    <property type="entry name" value="PhoU_dom"/>
</dbReference>
<dbReference type="InterPro" id="IPR003841">
    <property type="entry name" value="Na/Pi_transpt"/>
</dbReference>
<dbReference type="InterPro" id="IPR038078">
    <property type="entry name" value="PhoU-like_sf"/>
</dbReference>
<dbReference type="NCBIfam" id="NF037997">
    <property type="entry name" value="Na_Pi_symport"/>
    <property type="match status" value="1"/>
</dbReference>
<dbReference type="EMBL" id="FOSB01000001">
    <property type="protein sequence ID" value="SFJ20410.1"/>
    <property type="molecule type" value="Genomic_DNA"/>
</dbReference>
<organism evidence="8 9">
    <name type="scientific">Halobacillus dabanensis</name>
    <dbReference type="NCBI Taxonomy" id="240302"/>
    <lineage>
        <taxon>Bacteria</taxon>
        <taxon>Bacillati</taxon>
        <taxon>Bacillota</taxon>
        <taxon>Bacilli</taxon>
        <taxon>Bacillales</taxon>
        <taxon>Bacillaceae</taxon>
        <taxon>Halobacillus</taxon>
    </lineage>
</organism>
<protein>
    <submittedName>
        <fullName evidence="8">Phosphate:Na+ symporter</fullName>
    </submittedName>
</protein>
<name>A0A1I3PGE8_HALDA</name>
<dbReference type="InterPro" id="IPR004633">
    <property type="entry name" value="NaPi_cotrn-rel/YqeW-like"/>
</dbReference>
<evidence type="ECO:0000313" key="9">
    <source>
        <dbReference type="Proteomes" id="UP000183557"/>
    </source>
</evidence>
<gene>
    <name evidence="8" type="ORF">SAMN04487936_101306</name>
</gene>
<keyword evidence="5 6" id="KW-0472">Membrane</keyword>
<feature type="transmembrane region" description="Helical" evidence="6">
    <location>
        <begin position="69"/>
        <end position="88"/>
    </location>
</feature>
<dbReference type="Pfam" id="PF02690">
    <property type="entry name" value="Na_Pi_cotrans"/>
    <property type="match status" value="2"/>
</dbReference>
<comment type="subcellular location">
    <subcellularLocation>
        <location evidence="1">Cell membrane</location>
        <topology evidence="1">Multi-pass membrane protein</topology>
    </subcellularLocation>
</comment>
<dbReference type="GO" id="GO:0005436">
    <property type="term" value="F:sodium:phosphate symporter activity"/>
    <property type="evidence" value="ECO:0007669"/>
    <property type="project" value="InterPro"/>
</dbReference>
<feature type="transmembrane region" description="Helical" evidence="6">
    <location>
        <begin position="265"/>
        <end position="286"/>
    </location>
</feature>
<evidence type="ECO:0000313" key="8">
    <source>
        <dbReference type="EMBL" id="SFJ20410.1"/>
    </source>
</evidence>
<evidence type="ECO:0000256" key="6">
    <source>
        <dbReference type="SAM" id="Phobius"/>
    </source>
</evidence>
<sequence>MNEVVLIKRKMLNLDEERVEEMEVDVQQMIFEFIGGLGIFLFGLKFMADGLQRTAGDRLRELLDRFTSNPLMGVIAGTVVTILVQSSSTTTVLTVGLVNAGFMTFRQAIGVIMGANIGTTMTAFIIGIDIKAYGLPILAVGAFLLFFFKSKKVENFGQTIFGLGALFFGLEVMSGGVKPLRSIQAFQDLTVSMSDNPILGVIVGTLFTVIVQSSSATIGILQTLLGEGLVDLQAAIPVLFGDNIGTTITAVLASIGASVGAKRAAFAHVIFNVLGATVFLIFLIPFERYVNWLQTSMELGPEMTIAFAHGSFNIANTIVQFPFIAVLAWVVIKLVPGDESLIDHKPQHLDPIFIEQSPSLALDQAKEEVLRMGEYAYKGLEETSLYLNNKQQKHSELAMQIEDALNNLDRKITDYLVDLSQASLTDEESHKHSALMDSVRDLERIGDHFENIIELIDYKNSNKVYLTPQAIEDLNTMFDLTLMTVKQATKSLQTMSREEALAVVQKENEIDRMERSYRKKHIIRLNEGVCTGQAGIVFVDMISNLERIGDHAVNIAEEVLGEKESL</sequence>
<accession>A0A1I3PGE8</accession>
<feature type="domain" description="PhoU" evidence="7">
    <location>
        <begin position="475"/>
        <end position="559"/>
    </location>
</feature>
<keyword evidence="3 6" id="KW-0812">Transmembrane</keyword>
<evidence type="ECO:0000256" key="1">
    <source>
        <dbReference type="ARBA" id="ARBA00004651"/>
    </source>
</evidence>
<dbReference type="Gene3D" id="1.20.58.220">
    <property type="entry name" value="Phosphate transport system protein phou homolog 2, domain 2"/>
    <property type="match status" value="1"/>
</dbReference>
<evidence type="ECO:0000256" key="2">
    <source>
        <dbReference type="ARBA" id="ARBA00022475"/>
    </source>
</evidence>
<dbReference type="AlphaFoldDB" id="A0A1I3PGE8"/>
<dbReference type="GO" id="GO:0044341">
    <property type="term" value="P:sodium-dependent phosphate transport"/>
    <property type="evidence" value="ECO:0007669"/>
    <property type="project" value="InterPro"/>
</dbReference>
<reference evidence="9" key="1">
    <citation type="submission" date="2016-10" db="EMBL/GenBank/DDBJ databases">
        <authorList>
            <person name="Varghese N."/>
            <person name="Submissions S."/>
        </authorList>
    </citation>
    <scope>NUCLEOTIDE SEQUENCE [LARGE SCALE GENOMIC DNA]</scope>
    <source>
        <strain evidence="9">CGMCC 1.3704</strain>
    </source>
</reference>
<feature type="domain" description="PhoU" evidence="7">
    <location>
        <begin position="369"/>
        <end position="455"/>
    </location>
</feature>
<feature type="transmembrane region" description="Helical" evidence="6">
    <location>
        <begin position="29"/>
        <end position="48"/>
    </location>
</feature>
<proteinExistence type="predicted"/>
<keyword evidence="4 6" id="KW-1133">Transmembrane helix</keyword>
<keyword evidence="2" id="KW-1003">Cell membrane</keyword>
<feature type="transmembrane region" description="Helical" evidence="6">
    <location>
        <begin position="156"/>
        <end position="177"/>
    </location>
</feature>
<evidence type="ECO:0000259" key="7">
    <source>
        <dbReference type="Pfam" id="PF01895"/>
    </source>
</evidence>
<dbReference type="Pfam" id="PF01895">
    <property type="entry name" value="PhoU"/>
    <property type="match status" value="2"/>
</dbReference>
<dbReference type="SUPFAM" id="SSF109755">
    <property type="entry name" value="PhoU-like"/>
    <property type="match status" value="1"/>
</dbReference>
<dbReference type="eggNOG" id="COG1283">
    <property type="taxonomic scope" value="Bacteria"/>
</dbReference>
<evidence type="ECO:0000256" key="3">
    <source>
        <dbReference type="ARBA" id="ARBA00022692"/>
    </source>
</evidence>